<dbReference type="GO" id="GO:0051537">
    <property type="term" value="F:2 iron, 2 sulfur cluster binding"/>
    <property type="evidence" value="ECO:0007669"/>
    <property type="project" value="UniProtKB-KW"/>
</dbReference>
<dbReference type="InterPro" id="IPR036010">
    <property type="entry name" value="2Fe-2S_ferredoxin-like_sf"/>
</dbReference>
<keyword evidence="2" id="KW-0479">Metal-binding</keyword>
<dbReference type="SUPFAM" id="SSF54292">
    <property type="entry name" value="2Fe-2S ferredoxin-like"/>
    <property type="match status" value="1"/>
</dbReference>
<dbReference type="PROSITE" id="PS51085">
    <property type="entry name" value="2FE2S_FER_2"/>
    <property type="match status" value="1"/>
</dbReference>
<dbReference type="Gene3D" id="1.10.150.120">
    <property type="entry name" value="[2Fe-2S]-binding domain"/>
    <property type="match status" value="1"/>
</dbReference>
<name>X1RHG6_9ZZZZ</name>
<dbReference type="InterPro" id="IPR051452">
    <property type="entry name" value="Diverse_Oxidoreductases"/>
</dbReference>
<dbReference type="CDD" id="cd00207">
    <property type="entry name" value="fer2"/>
    <property type="match status" value="1"/>
</dbReference>
<dbReference type="EMBL" id="BARW01006747">
    <property type="protein sequence ID" value="GAI80197.1"/>
    <property type="molecule type" value="Genomic_DNA"/>
</dbReference>
<evidence type="ECO:0000256" key="5">
    <source>
        <dbReference type="ARBA" id="ARBA00023014"/>
    </source>
</evidence>
<feature type="non-terminal residue" evidence="7">
    <location>
        <position position="1"/>
    </location>
</feature>
<proteinExistence type="predicted"/>
<dbReference type="PANTHER" id="PTHR44379">
    <property type="entry name" value="OXIDOREDUCTASE WITH IRON-SULFUR SUBUNIT"/>
    <property type="match status" value="1"/>
</dbReference>
<dbReference type="InterPro" id="IPR012675">
    <property type="entry name" value="Beta-grasp_dom_sf"/>
</dbReference>
<dbReference type="AlphaFoldDB" id="X1RHG6"/>
<keyword evidence="1" id="KW-0001">2Fe-2S</keyword>
<dbReference type="SUPFAM" id="SSF47741">
    <property type="entry name" value="CO dehydrogenase ISP C-domain like"/>
    <property type="match status" value="1"/>
</dbReference>
<dbReference type="InterPro" id="IPR006058">
    <property type="entry name" value="2Fe2S_fd_BS"/>
</dbReference>
<dbReference type="GO" id="GO:0016491">
    <property type="term" value="F:oxidoreductase activity"/>
    <property type="evidence" value="ECO:0007669"/>
    <property type="project" value="UniProtKB-KW"/>
</dbReference>
<evidence type="ECO:0000256" key="1">
    <source>
        <dbReference type="ARBA" id="ARBA00022714"/>
    </source>
</evidence>
<protein>
    <recommendedName>
        <fullName evidence="6">2Fe-2S ferredoxin-type domain-containing protein</fullName>
    </recommendedName>
</protein>
<evidence type="ECO:0000256" key="3">
    <source>
        <dbReference type="ARBA" id="ARBA00023002"/>
    </source>
</evidence>
<evidence type="ECO:0000256" key="4">
    <source>
        <dbReference type="ARBA" id="ARBA00023004"/>
    </source>
</evidence>
<dbReference type="Pfam" id="PF01799">
    <property type="entry name" value="Fer2_2"/>
    <property type="match status" value="1"/>
</dbReference>
<comment type="caution">
    <text evidence="7">The sequence shown here is derived from an EMBL/GenBank/DDBJ whole genome shotgun (WGS) entry which is preliminary data.</text>
</comment>
<dbReference type="PROSITE" id="PS00197">
    <property type="entry name" value="2FE2S_FER_1"/>
    <property type="match status" value="1"/>
</dbReference>
<keyword evidence="3" id="KW-0560">Oxidoreductase</keyword>
<gene>
    <name evidence="7" type="ORF">S12H4_14168</name>
</gene>
<evidence type="ECO:0000313" key="7">
    <source>
        <dbReference type="EMBL" id="GAI80197.1"/>
    </source>
</evidence>
<dbReference type="InterPro" id="IPR036884">
    <property type="entry name" value="2Fe-2S-bd_dom_sf"/>
</dbReference>
<sequence>NKKMAVAISLVVNGEEHKVDVEPGWSLAYVLREIFGLTGTKIMCNNGACGSCTVLMNGQPVSSCLMLAVLADGGNITTIEGLADTKTGKLHPLQEAFIKYSGMQCGTCTPGMILTAKALLDDNPTPTEDVEFVPASALRVPLL</sequence>
<dbReference type="FunFam" id="3.10.20.30:FF:000020">
    <property type="entry name" value="Xanthine dehydrogenase iron-sulfur subunit"/>
    <property type="match status" value="1"/>
</dbReference>
<dbReference type="Pfam" id="PF00111">
    <property type="entry name" value="Fer2"/>
    <property type="match status" value="1"/>
</dbReference>
<reference evidence="7" key="1">
    <citation type="journal article" date="2014" name="Front. Microbiol.">
        <title>High frequency of phylogenetically diverse reductive dehalogenase-homologous genes in deep subseafloor sedimentary metagenomes.</title>
        <authorList>
            <person name="Kawai M."/>
            <person name="Futagami T."/>
            <person name="Toyoda A."/>
            <person name="Takaki Y."/>
            <person name="Nishi S."/>
            <person name="Hori S."/>
            <person name="Arai W."/>
            <person name="Tsubouchi T."/>
            <person name="Morono Y."/>
            <person name="Uchiyama I."/>
            <person name="Ito T."/>
            <person name="Fujiyama A."/>
            <person name="Inagaki F."/>
            <person name="Takami H."/>
        </authorList>
    </citation>
    <scope>NUCLEOTIDE SEQUENCE</scope>
    <source>
        <strain evidence="7">Expedition CK06-06</strain>
    </source>
</reference>
<evidence type="ECO:0000256" key="2">
    <source>
        <dbReference type="ARBA" id="ARBA00022723"/>
    </source>
</evidence>
<feature type="domain" description="2Fe-2S ferredoxin-type" evidence="6">
    <location>
        <begin position="6"/>
        <end position="82"/>
    </location>
</feature>
<organism evidence="7">
    <name type="scientific">marine sediment metagenome</name>
    <dbReference type="NCBI Taxonomy" id="412755"/>
    <lineage>
        <taxon>unclassified sequences</taxon>
        <taxon>metagenomes</taxon>
        <taxon>ecological metagenomes</taxon>
    </lineage>
</organism>
<evidence type="ECO:0000259" key="6">
    <source>
        <dbReference type="PROSITE" id="PS51085"/>
    </source>
</evidence>
<dbReference type="Gene3D" id="3.10.20.30">
    <property type="match status" value="1"/>
</dbReference>
<dbReference type="InterPro" id="IPR001041">
    <property type="entry name" value="2Fe-2S_ferredoxin-type"/>
</dbReference>
<keyword evidence="4" id="KW-0408">Iron</keyword>
<keyword evidence="5" id="KW-0411">Iron-sulfur</keyword>
<dbReference type="PANTHER" id="PTHR44379:SF5">
    <property type="entry name" value="OXIDOREDUCTASE WITH IRON-SULFUR SUBUNIT"/>
    <property type="match status" value="1"/>
</dbReference>
<accession>X1RHG6</accession>
<dbReference type="GO" id="GO:0046872">
    <property type="term" value="F:metal ion binding"/>
    <property type="evidence" value="ECO:0007669"/>
    <property type="project" value="UniProtKB-KW"/>
</dbReference>
<dbReference type="InterPro" id="IPR002888">
    <property type="entry name" value="2Fe-2S-bd"/>
</dbReference>